<dbReference type="AlphaFoldDB" id="A0A7I7NQF9"/>
<dbReference type="EMBL" id="AP022581">
    <property type="protein sequence ID" value="BBX98915.1"/>
    <property type="molecule type" value="Genomic_DNA"/>
</dbReference>
<reference evidence="2 3" key="1">
    <citation type="journal article" date="2019" name="Emerg. Microbes Infect.">
        <title>Comprehensive subspecies identification of 175 nontuberculous mycobacteria species based on 7547 genomic profiles.</title>
        <authorList>
            <person name="Matsumoto Y."/>
            <person name="Kinjo T."/>
            <person name="Motooka D."/>
            <person name="Nabeya D."/>
            <person name="Jung N."/>
            <person name="Uechi K."/>
            <person name="Horii T."/>
            <person name="Iida T."/>
            <person name="Fujita J."/>
            <person name="Nakamura S."/>
        </authorList>
    </citation>
    <scope>NUCLEOTIDE SEQUENCE [LARGE SCALE GENOMIC DNA]</scope>
    <source>
        <strain evidence="2 3">JCM 15657</strain>
    </source>
</reference>
<evidence type="ECO:0000256" key="1">
    <source>
        <dbReference type="SAM" id="MobiDB-lite"/>
    </source>
</evidence>
<feature type="compositionally biased region" description="Basic residues" evidence="1">
    <location>
        <begin position="13"/>
        <end position="27"/>
    </location>
</feature>
<protein>
    <submittedName>
        <fullName evidence="2">Uncharacterized protein</fullName>
    </submittedName>
</protein>
<gene>
    <name evidence="2" type="ORF">MLAC_42090</name>
</gene>
<evidence type="ECO:0000313" key="3">
    <source>
        <dbReference type="Proteomes" id="UP000466396"/>
    </source>
</evidence>
<proteinExistence type="predicted"/>
<keyword evidence="3" id="KW-1185">Reference proteome</keyword>
<sequence>MSDPLASIAGMSRRNRQKRATKQKMRRGGANNRARFGFDTPHDGSIPLQLLVFALCSAAMCPEHDAERHAADLLDEFPTSAQDLDLAADTGYGWRSPGGVGGGLAAVRSS</sequence>
<dbReference type="KEGG" id="mlj:MLAC_42090"/>
<evidence type="ECO:0000313" key="2">
    <source>
        <dbReference type="EMBL" id="BBX98915.1"/>
    </source>
</evidence>
<dbReference type="Proteomes" id="UP000466396">
    <property type="component" value="Chromosome"/>
</dbReference>
<feature type="compositionally biased region" description="Low complexity" evidence="1">
    <location>
        <begin position="28"/>
        <end position="38"/>
    </location>
</feature>
<organism evidence="2 3">
    <name type="scientific">Mycobacterium lacus</name>
    <dbReference type="NCBI Taxonomy" id="169765"/>
    <lineage>
        <taxon>Bacteria</taxon>
        <taxon>Bacillati</taxon>
        <taxon>Actinomycetota</taxon>
        <taxon>Actinomycetes</taxon>
        <taxon>Mycobacteriales</taxon>
        <taxon>Mycobacteriaceae</taxon>
        <taxon>Mycobacterium</taxon>
    </lineage>
</organism>
<feature type="region of interest" description="Disordered" evidence="1">
    <location>
        <begin position="1"/>
        <end position="39"/>
    </location>
</feature>
<name>A0A7I7NQF9_9MYCO</name>
<accession>A0A7I7NQF9</accession>